<proteinExistence type="predicted"/>
<keyword evidence="2" id="KW-1185">Reference proteome</keyword>
<evidence type="ECO:0000313" key="1">
    <source>
        <dbReference type="EMBL" id="MFD2188598.1"/>
    </source>
</evidence>
<reference evidence="2" key="1">
    <citation type="journal article" date="2019" name="Int. J. Syst. Evol. Microbiol.">
        <title>The Global Catalogue of Microorganisms (GCM) 10K type strain sequencing project: providing services to taxonomists for standard genome sequencing and annotation.</title>
        <authorList>
            <consortium name="The Broad Institute Genomics Platform"/>
            <consortium name="The Broad Institute Genome Sequencing Center for Infectious Disease"/>
            <person name="Wu L."/>
            <person name="Ma J."/>
        </authorList>
    </citation>
    <scope>NUCLEOTIDE SEQUENCE [LARGE SCALE GENOMIC DNA]</scope>
    <source>
        <strain evidence="2">DT92</strain>
    </source>
</reference>
<dbReference type="Proteomes" id="UP001597344">
    <property type="component" value="Unassembled WGS sequence"/>
</dbReference>
<evidence type="ECO:0000313" key="2">
    <source>
        <dbReference type="Proteomes" id="UP001597344"/>
    </source>
</evidence>
<organism evidence="1 2">
    <name type="scientific">Aquimarina celericrescens</name>
    <dbReference type="NCBI Taxonomy" id="1964542"/>
    <lineage>
        <taxon>Bacteria</taxon>
        <taxon>Pseudomonadati</taxon>
        <taxon>Bacteroidota</taxon>
        <taxon>Flavobacteriia</taxon>
        <taxon>Flavobacteriales</taxon>
        <taxon>Flavobacteriaceae</taxon>
        <taxon>Aquimarina</taxon>
    </lineage>
</organism>
<dbReference type="EMBL" id="JBHUHY010000017">
    <property type="protein sequence ID" value="MFD2188598.1"/>
    <property type="molecule type" value="Genomic_DNA"/>
</dbReference>
<name>A0ABW5AZZ2_9FLAO</name>
<accession>A0ABW5AZZ2</accession>
<evidence type="ECO:0008006" key="3">
    <source>
        <dbReference type="Google" id="ProtNLM"/>
    </source>
</evidence>
<dbReference type="RefSeq" id="WP_378321624.1">
    <property type="nucleotide sequence ID" value="NZ_JBHUHY010000017.1"/>
</dbReference>
<comment type="caution">
    <text evidence="1">The sequence shown here is derived from an EMBL/GenBank/DDBJ whole genome shotgun (WGS) entry which is preliminary data.</text>
</comment>
<protein>
    <recommendedName>
        <fullName evidence="3">Peptidase M48 domain-containing protein</fullName>
    </recommendedName>
</protein>
<sequence length="330" mass="38947">MNYNTHIQNLKTNFSNLDLLKELDFEYFFNNEDFAKSCINICVDLCNKASEKLKINLNFGVLLNYKFNASVGVKEKKSYIIFNLGFINRWETIISDSVELFCRENIAKLTISDNEKNKLKSILNECCISYLFYHELAHILQLSDTKTNNTYDFQEQSSTNNLFDIKKHIYEIDADHFGSIMSTVRLLEKLMDSNNQLNPISLFNYLTALLFTTSNMIIEFSQKSFQEIYYKKNSHPHPLIRIMGCKEQILEIVSKNLQIQHPLLLSILERTGTMLSQIQYSNGRIVDYPKLHQEHFKEIETYNDEIEEENKLYKELVRFKSQDFFNNLYK</sequence>
<gene>
    <name evidence="1" type="ORF">ACFSJT_17455</name>
</gene>